<keyword evidence="3" id="KW-0479">Metal-binding</keyword>
<evidence type="ECO:0000256" key="6">
    <source>
        <dbReference type="ARBA" id="ARBA00023014"/>
    </source>
</evidence>
<evidence type="ECO:0000256" key="7">
    <source>
        <dbReference type="SAM" id="MobiDB-lite"/>
    </source>
</evidence>
<evidence type="ECO:0000256" key="2">
    <source>
        <dbReference type="ARBA" id="ARBA00022485"/>
    </source>
</evidence>
<feature type="domain" description="4Fe-4S ferredoxin-type" evidence="9">
    <location>
        <begin position="38"/>
        <end position="68"/>
    </location>
</feature>
<organism evidence="10 11">
    <name type="scientific">Desulfovibrio desulfuricans</name>
    <dbReference type="NCBI Taxonomy" id="876"/>
    <lineage>
        <taxon>Bacteria</taxon>
        <taxon>Pseudomonadati</taxon>
        <taxon>Thermodesulfobacteriota</taxon>
        <taxon>Desulfovibrionia</taxon>
        <taxon>Desulfovibrionales</taxon>
        <taxon>Desulfovibrionaceae</taxon>
        <taxon>Desulfovibrio</taxon>
    </lineage>
</organism>
<reference evidence="11" key="1">
    <citation type="submission" date="2016-11" db="EMBL/GenBank/DDBJ databases">
        <authorList>
            <person name="Jaros S."/>
            <person name="Januszkiewicz K."/>
            <person name="Wedrychowicz H."/>
        </authorList>
    </citation>
    <scope>NUCLEOTIDE SEQUENCE [LARGE SCALE GENOMIC DNA]</scope>
    <source>
        <strain evidence="11">DSM 7057</strain>
    </source>
</reference>
<evidence type="ECO:0000256" key="3">
    <source>
        <dbReference type="ARBA" id="ARBA00022723"/>
    </source>
</evidence>
<dbReference type="InterPro" id="IPR051555">
    <property type="entry name" value="FDH_Electron_Transfer_Unit"/>
</dbReference>
<dbReference type="GO" id="GO:0046872">
    <property type="term" value="F:metal ion binding"/>
    <property type="evidence" value="ECO:0007669"/>
    <property type="project" value="UniProtKB-KW"/>
</dbReference>
<dbReference type="EMBL" id="FPIW01000041">
    <property type="protein sequence ID" value="SFW60326.1"/>
    <property type="molecule type" value="Genomic_DNA"/>
</dbReference>
<accession>A0AA94L2W2</accession>
<evidence type="ECO:0000313" key="10">
    <source>
        <dbReference type="EMBL" id="SFW60326.1"/>
    </source>
</evidence>
<dbReference type="RefSeq" id="WP_072312149.1">
    <property type="nucleotide sequence ID" value="NZ_FPIW01000041.1"/>
</dbReference>
<dbReference type="PANTHER" id="PTHR43545:SF4">
    <property type="entry name" value="IRON-SULFUR PROTEIN"/>
    <property type="match status" value="1"/>
</dbReference>
<dbReference type="Gene3D" id="3.30.70.20">
    <property type="match status" value="2"/>
</dbReference>
<evidence type="ECO:0000256" key="1">
    <source>
        <dbReference type="ARBA" id="ARBA00004196"/>
    </source>
</evidence>
<dbReference type="PROSITE" id="PS51318">
    <property type="entry name" value="TAT"/>
    <property type="match status" value="1"/>
</dbReference>
<feature type="region of interest" description="Disordered" evidence="7">
    <location>
        <begin position="68"/>
        <end position="88"/>
    </location>
</feature>
<evidence type="ECO:0000313" key="11">
    <source>
        <dbReference type="Proteomes" id="UP000182680"/>
    </source>
</evidence>
<feature type="transmembrane region" description="Helical" evidence="8">
    <location>
        <begin position="459"/>
        <end position="478"/>
    </location>
</feature>
<sequence length="488" mass="51587">MKHSRRMFLMGAGAASLSAVTGRGSGDALAATGGGAQYATLLELEKCIGCDACVQGCQERNGARYPVVSRPMPELFPPGTKTEDWSQRQDVDDRLTPYNWLYIETVTVQKNGASFDLHIPRRCMHCTNPPCANLCPWGACSRDPQTGTVNISPSTCLGGAKCRTVCPWHVPQRQSGVGPYLHLMPRFAGNGVMYKCDRCADSYAKGQLPACIEVCPEQVQTIGPRAGLLAHAQALAAERGHYLYGVTENGGTNTFYLSPVPFEDLAAVKEPGPGRPTLADVPDSMAQAANLGRMLVAAPLAGIAAGMARSAKSGSAALDEKQAATGLTGVAAAKPASLAVPGWIKRVWVAVALILGFTGMMQMPIAARYGLTRLPGMSWTGNFYTTLNIHYVAGAVLIALCCLLIALRLKAGGGFPRFVFWGAVRASLVVGLVLTGIFRVLKNLPAFSFAPELVMGMDLAHLGLAAVLGALSLALWVSGRKAWTGPAR</sequence>
<keyword evidence="6" id="KW-0411">Iron-sulfur</keyword>
<feature type="transmembrane region" description="Helical" evidence="8">
    <location>
        <begin position="418"/>
        <end position="439"/>
    </location>
</feature>
<feature type="transmembrane region" description="Helical" evidence="8">
    <location>
        <begin position="387"/>
        <end position="406"/>
    </location>
</feature>
<keyword evidence="5" id="KW-0408">Iron</keyword>
<proteinExistence type="predicted"/>
<feature type="domain" description="4Fe-4S ferredoxin-type" evidence="9">
    <location>
        <begin position="147"/>
        <end position="176"/>
    </location>
</feature>
<keyword evidence="8" id="KW-0812">Transmembrane</keyword>
<dbReference type="PANTHER" id="PTHR43545">
    <property type="entry name" value="FORMATE DEHYDROGENASE, NITRATE-INDUCIBLE, IRON-SULFUR SUBUNIT"/>
    <property type="match status" value="1"/>
</dbReference>
<keyword evidence="4" id="KW-0677">Repeat</keyword>
<feature type="domain" description="4Fe-4S ferredoxin-type" evidence="9">
    <location>
        <begin position="113"/>
        <end position="145"/>
    </location>
</feature>
<evidence type="ECO:0000256" key="8">
    <source>
        <dbReference type="SAM" id="Phobius"/>
    </source>
</evidence>
<protein>
    <submittedName>
        <fullName evidence="10">Fe-S-cluster-containing dehydrogenase component</fullName>
    </submittedName>
</protein>
<dbReference type="SUPFAM" id="SSF54862">
    <property type="entry name" value="4Fe-4S ferredoxins"/>
    <property type="match status" value="1"/>
</dbReference>
<evidence type="ECO:0000256" key="5">
    <source>
        <dbReference type="ARBA" id="ARBA00023004"/>
    </source>
</evidence>
<feature type="transmembrane region" description="Helical" evidence="8">
    <location>
        <begin position="347"/>
        <end position="367"/>
    </location>
</feature>
<dbReference type="Pfam" id="PF13247">
    <property type="entry name" value="Fer4_11"/>
    <property type="match status" value="1"/>
</dbReference>
<name>A0AA94L2W2_DESDE</name>
<dbReference type="AlphaFoldDB" id="A0AA94L2W2"/>
<dbReference type="PROSITE" id="PS51379">
    <property type="entry name" value="4FE4S_FER_2"/>
    <property type="match status" value="3"/>
</dbReference>
<keyword evidence="2" id="KW-0004">4Fe-4S</keyword>
<evidence type="ECO:0000259" key="9">
    <source>
        <dbReference type="PROSITE" id="PS51379"/>
    </source>
</evidence>
<dbReference type="GO" id="GO:0051539">
    <property type="term" value="F:4 iron, 4 sulfur cluster binding"/>
    <property type="evidence" value="ECO:0007669"/>
    <property type="project" value="UniProtKB-KW"/>
</dbReference>
<gene>
    <name evidence="10" type="ORF">SAMN02910291_02057</name>
</gene>
<keyword evidence="8" id="KW-0472">Membrane</keyword>
<dbReference type="Proteomes" id="UP000182680">
    <property type="component" value="Unassembled WGS sequence"/>
</dbReference>
<evidence type="ECO:0000256" key="4">
    <source>
        <dbReference type="ARBA" id="ARBA00022737"/>
    </source>
</evidence>
<dbReference type="GO" id="GO:0030313">
    <property type="term" value="C:cell envelope"/>
    <property type="evidence" value="ECO:0007669"/>
    <property type="project" value="UniProtKB-SubCell"/>
</dbReference>
<comment type="subcellular location">
    <subcellularLocation>
        <location evidence="1">Cell envelope</location>
    </subcellularLocation>
</comment>
<keyword evidence="8" id="KW-1133">Transmembrane helix</keyword>
<dbReference type="InterPro" id="IPR017896">
    <property type="entry name" value="4Fe4S_Fe-S-bd"/>
</dbReference>
<comment type="caution">
    <text evidence="10">The sequence shown here is derived from an EMBL/GenBank/DDBJ whole genome shotgun (WGS) entry which is preliminary data.</text>
</comment>
<dbReference type="InterPro" id="IPR006311">
    <property type="entry name" value="TAT_signal"/>
</dbReference>